<keyword evidence="3" id="KW-1185">Reference proteome</keyword>
<evidence type="ECO:0000313" key="3">
    <source>
        <dbReference type="Proteomes" id="UP001144204"/>
    </source>
</evidence>
<evidence type="ECO:0000256" key="1">
    <source>
        <dbReference type="SAM" id="SignalP"/>
    </source>
</evidence>
<evidence type="ECO:0000313" key="2">
    <source>
        <dbReference type="EMBL" id="GLB47570.1"/>
    </source>
</evidence>
<feature type="chain" id="PRO_5040959355" description="Lactococcin 972 family bacteriocin" evidence="1">
    <location>
        <begin position="29"/>
        <end position="93"/>
    </location>
</feature>
<proteinExistence type="predicted"/>
<reference evidence="2" key="2">
    <citation type="journal article" date="2023" name="PLoS ONE">
        <title>Philodulcilactobacillus myokoensis gen. nov., sp. nov., a fructophilic, acidophilic, and agar-phobic lactic acid bacterium isolated from fermented vegetable extracts.</title>
        <authorList>
            <person name="Kouya T."/>
            <person name="Ishiyama Y."/>
            <person name="Ohashi S."/>
            <person name="Kumakubo R."/>
            <person name="Yamazaki T."/>
            <person name="Otaki T."/>
        </authorList>
    </citation>
    <scope>NUCLEOTIDE SEQUENCE</scope>
    <source>
        <strain evidence="2">WR16-4</strain>
    </source>
</reference>
<dbReference type="RefSeq" id="WP_286137106.1">
    <property type="nucleotide sequence ID" value="NZ_BRPL01000004.1"/>
</dbReference>
<dbReference type="Proteomes" id="UP001144204">
    <property type="component" value="Unassembled WGS sequence"/>
</dbReference>
<dbReference type="EMBL" id="BRPL01000004">
    <property type="protein sequence ID" value="GLB47570.1"/>
    <property type="molecule type" value="Genomic_DNA"/>
</dbReference>
<keyword evidence="1" id="KW-0732">Signal</keyword>
<comment type="caution">
    <text evidence="2">The sequence shown here is derived from an EMBL/GenBank/DDBJ whole genome shotgun (WGS) entry which is preliminary data.</text>
</comment>
<gene>
    <name evidence="2" type="ORF">WR164_15490</name>
</gene>
<dbReference type="AlphaFoldDB" id="A0A9W6ETC1"/>
<reference evidence="2" key="1">
    <citation type="submission" date="2022-07" db="EMBL/GenBank/DDBJ databases">
        <authorList>
            <person name="Kouya T."/>
            <person name="Ishiyama Y."/>
        </authorList>
    </citation>
    <scope>NUCLEOTIDE SEQUENCE</scope>
    <source>
        <strain evidence="2">WR16-4</strain>
    </source>
</reference>
<name>A0A9W6ETC1_9LACO</name>
<organism evidence="2 3">
    <name type="scientific">Philodulcilactobacillus myokoensis</name>
    <dbReference type="NCBI Taxonomy" id="2929573"/>
    <lineage>
        <taxon>Bacteria</taxon>
        <taxon>Bacillati</taxon>
        <taxon>Bacillota</taxon>
        <taxon>Bacilli</taxon>
        <taxon>Lactobacillales</taxon>
        <taxon>Lactobacillaceae</taxon>
        <taxon>Philodulcilactobacillus</taxon>
    </lineage>
</organism>
<evidence type="ECO:0008006" key="4">
    <source>
        <dbReference type="Google" id="ProtNLM"/>
    </source>
</evidence>
<accession>A0A9W6ETC1</accession>
<sequence length="93" mass="10826">MKKKHSKLKFLISLTAGLALFSTSIVNASAKRVRVSYDYDRNDYTGSMSHFTHVKWMNVGKHAHVVDHFDKRIKGGGWNYKKYSRHNIRNETN</sequence>
<protein>
    <recommendedName>
        <fullName evidence="4">Lactococcin 972 family bacteriocin</fullName>
    </recommendedName>
</protein>
<feature type="signal peptide" evidence="1">
    <location>
        <begin position="1"/>
        <end position="28"/>
    </location>
</feature>